<proteinExistence type="predicted"/>
<dbReference type="EMBL" id="SJPX01000002">
    <property type="protein sequence ID" value="TWU55486.1"/>
    <property type="molecule type" value="Genomic_DNA"/>
</dbReference>
<sequence length="251" mass="28020">MQKIHRILLSSSLTKPVVRWAGRKLKKIAGAADASSDLSNVLKLGKPVAVLDIGSHLGETIARFREFTQLPIFGFEPSPETFERLSRRFAGDSSISIHCIALSNQNGMAAFNLNANEQTNSLLENDIGNETLLSDYTRHLQATEVQTKRLDDWLDEYFPEGDILIKSDVQGAEGMLIEGGERAFASRVIGFYGEAQLGPMYKGQSTLWDLNKTLTTQFHFALSNIYPVYRDPKGRALQTDALWIHERFLGS</sequence>
<dbReference type="GO" id="GO:0008171">
    <property type="term" value="F:O-methyltransferase activity"/>
    <property type="evidence" value="ECO:0007669"/>
    <property type="project" value="TreeGrafter"/>
</dbReference>
<name>A0A5C6F5Y4_9BACT</name>
<accession>A0A5C6F5Y4</accession>
<dbReference type="Proteomes" id="UP000317977">
    <property type="component" value="Unassembled WGS sequence"/>
</dbReference>
<protein>
    <submittedName>
        <fullName evidence="2">2-O-methyltransferase NoeI</fullName>
        <ecNumber evidence="2">2.1.1.-</ecNumber>
    </submittedName>
</protein>
<dbReference type="GO" id="GO:0032259">
    <property type="term" value="P:methylation"/>
    <property type="evidence" value="ECO:0007669"/>
    <property type="project" value="UniProtKB-KW"/>
</dbReference>
<organism evidence="2 3">
    <name type="scientific">Rubripirellula reticaptiva</name>
    <dbReference type="NCBI Taxonomy" id="2528013"/>
    <lineage>
        <taxon>Bacteria</taxon>
        <taxon>Pseudomonadati</taxon>
        <taxon>Planctomycetota</taxon>
        <taxon>Planctomycetia</taxon>
        <taxon>Pirellulales</taxon>
        <taxon>Pirellulaceae</taxon>
        <taxon>Rubripirellula</taxon>
    </lineage>
</organism>
<dbReference type="PANTHER" id="PTHR36973:SF4">
    <property type="entry name" value="NODULATION PROTEIN"/>
    <property type="match status" value="1"/>
</dbReference>
<dbReference type="NCBIfam" id="TIGR01444">
    <property type="entry name" value="fkbM_fam"/>
    <property type="match status" value="1"/>
</dbReference>
<dbReference type="InterPro" id="IPR053188">
    <property type="entry name" value="FkbM_Methyltransferase"/>
</dbReference>
<evidence type="ECO:0000313" key="3">
    <source>
        <dbReference type="Proteomes" id="UP000317977"/>
    </source>
</evidence>
<dbReference type="OrthoDB" id="276857at2"/>
<evidence type="ECO:0000259" key="1">
    <source>
        <dbReference type="Pfam" id="PF05050"/>
    </source>
</evidence>
<evidence type="ECO:0000313" key="2">
    <source>
        <dbReference type="EMBL" id="TWU55486.1"/>
    </source>
</evidence>
<reference evidence="2 3" key="1">
    <citation type="submission" date="2019-02" db="EMBL/GenBank/DDBJ databases">
        <title>Deep-cultivation of Planctomycetes and their phenomic and genomic characterization uncovers novel biology.</title>
        <authorList>
            <person name="Wiegand S."/>
            <person name="Jogler M."/>
            <person name="Boedeker C."/>
            <person name="Pinto D."/>
            <person name="Vollmers J."/>
            <person name="Rivas-Marin E."/>
            <person name="Kohn T."/>
            <person name="Peeters S.H."/>
            <person name="Heuer A."/>
            <person name="Rast P."/>
            <person name="Oberbeckmann S."/>
            <person name="Bunk B."/>
            <person name="Jeske O."/>
            <person name="Meyerdierks A."/>
            <person name="Storesund J.E."/>
            <person name="Kallscheuer N."/>
            <person name="Luecker S."/>
            <person name="Lage O.M."/>
            <person name="Pohl T."/>
            <person name="Merkel B.J."/>
            <person name="Hornburger P."/>
            <person name="Mueller R.-W."/>
            <person name="Bruemmer F."/>
            <person name="Labrenz M."/>
            <person name="Spormann A.M."/>
            <person name="Op Den Camp H."/>
            <person name="Overmann J."/>
            <person name="Amann R."/>
            <person name="Jetten M.S.M."/>
            <person name="Mascher T."/>
            <person name="Medema M.H."/>
            <person name="Devos D.P."/>
            <person name="Kaster A.-K."/>
            <person name="Ovreas L."/>
            <person name="Rohde M."/>
            <person name="Galperin M.Y."/>
            <person name="Jogler C."/>
        </authorList>
    </citation>
    <scope>NUCLEOTIDE SEQUENCE [LARGE SCALE GENOMIC DNA]</scope>
    <source>
        <strain evidence="2 3">Poly59</strain>
    </source>
</reference>
<dbReference type="AlphaFoldDB" id="A0A5C6F5Y4"/>
<keyword evidence="3" id="KW-1185">Reference proteome</keyword>
<comment type="caution">
    <text evidence="2">The sequence shown here is derived from an EMBL/GenBank/DDBJ whole genome shotgun (WGS) entry which is preliminary data.</text>
</comment>
<dbReference type="Pfam" id="PF05050">
    <property type="entry name" value="Methyltransf_21"/>
    <property type="match status" value="1"/>
</dbReference>
<dbReference type="RefSeq" id="WP_146533668.1">
    <property type="nucleotide sequence ID" value="NZ_SJPX01000002.1"/>
</dbReference>
<dbReference type="EC" id="2.1.1.-" evidence="2"/>
<keyword evidence="2" id="KW-0489">Methyltransferase</keyword>
<gene>
    <name evidence="2" type="primary">noeI_2</name>
    <name evidence="2" type="ORF">Poly59_17850</name>
</gene>
<dbReference type="InterPro" id="IPR006342">
    <property type="entry name" value="FkbM_mtfrase"/>
</dbReference>
<dbReference type="PANTHER" id="PTHR36973">
    <property type="entry name" value="SLL1456 PROTEIN-RELATED"/>
    <property type="match status" value="1"/>
</dbReference>
<feature type="domain" description="Methyltransferase FkbM" evidence="1">
    <location>
        <begin position="52"/>
        <end position="206"/>
    </location>
</feature>
<dbReference type="SUPFAM" id="SSF53335">
    <property type="entry name" value="S-adenosyl-L-methionine-dependent methyltransferases"/>
    <property type="match status" value="1"/>
</dbReference>
<dbReference type="InterPro" id="IPR029063">
    <property type="entry name" value="SAM-dependent_MTases_sf"/>
</dbReference>
<keyword evidence="2" id="KW-0808">Transferase</keyword>
<dbReference type="Gene3D" id="3.40.50.150">
    <property type="entry name" value="Vaccinia Virus protein VP39"/>
    <property type="match status" value="1"/>
</dbReference>